<feature type="domain" description="Neurotransmitter-gated ion-channel ligand-binding" evidence="6">
    <location>
        <begin position="11"/>
        <end position="123"/>
    </location>
</feature>
<proteinExistence type="inferred from homology"/>
<dbReference type="GO" id="GO:0004888">
    <property type="term" value="F:transmembrane signaling receptor activity"/>
    <property type="evidence" value="ECO:0007669"/>
    <property type="project" value="InterPro"/>
</dbReference>
<dbReference type="PROSITE" id="PS00236">
    <property type="entry name" value="NEUROTR_ION_CHANNEL"/>
    <property type="match status" value="1"/>
</dbReference>
<accession>A0AAF3JBP6</accession>
<dbReference type="CDD" id="cd19051">
    <property type="entry name" value="LGIC_TM_cation"/>
    <property type="match status" value="1"/>
</dbReference>
<protein>
    <submittedName>
        <fullName evidence="9">Uncharacterized protein</fullName>
    </submittedName>
</protein>
<dbReference type="InterPro" id="IPR018000">
    <property type="entry name" value="Neurotransmitter_ion_chnl_CS"/>
</dbReference>
<name>A0AAF3JBP6_9BILA</name>
<dbReference type="PRINTS" id="PR00252">
    <property type="entry name" value="NRIONCHANNEL"/>
</dbReference>
<dbReference type="FunFam" id="1.20.58.390:FF:000049">
    <property type="entry name" value="AcetylCholine Receptor"/>
    <property type="match status" value="1"/>
</dbReference>
<feature type="transmembrane region" description="Helical" evidence="5">
    <location>
        <begin position="184"/>
        <end position="202"/>
    </location>
</feature>
<feature type="transmembrane region" description="Helical" evidence="5">
    <location>
        <begin position="354"/>
        <end position="378"/>
    </location>
</feature>
<feature type="transmembrane region" description="Helical" evidence="5">
    <location>
        <begin position="214"/>
        <end position="239"/>
    </location>
</feature>
<keyword evidence="5" id="KW-0407">Ion channel</keyword>
<keyword evidence="2 5" id="KW-0812">Transmembrane</keyword>
<evidence type="ECO:0000259" key="6">
    <source>
        <dbReference type="Pfam" id="PF02931"/>
    </source>
</evidence>
<dbReference type="InterPro" id="IPR038050">
    <property type="entry name" value="Neuro_actylchol_rec"/>
</dbReference>
<dbReference type="Pfam" id="PF02931">
    <property type="entry name" value="Neur_chan_LBD"/>
    <property type="match status" value="1"/>
</dbReference>
<dbReference type="Gene3D" id="1.20.58.390">
    <property type="entry name" value="Neurotransmitter-gated ion-channel transmembrane domain"/>
    <property type="match status" value="1"/>
</dbReference>
<sequence length="395" mass="45697">MVCEINRRFFLNEPQQYLLLNAWVIERWTDHMLDWDPANFDNVSEIMIPHYKLWLPDTTLYNSLTMNHAETKRLMNAQLTTTNGSGANVKLLYPTMYKFSCNLDLRAFPFDVQQCKMILGSYREEIKYACCPNNYTLLHYIIHLRRKPLYYVINLIIPTGIITLISIVGFFTSSSINDIREEKITLGITTLLSMSILILMVSDKMPSTSSFIPLIGWFYTFMIMLISCATLASSFVIYIQKQGLIGNPPEKSTMKWARRVGKIFRVEMPLIMKEAYAAKARDPLRRPPTLKISRDESDHLVIPPLSLDSSSPTLLDLQNLSLFPTQRLVSPRSADRRNLAQLEFDWLAAVVERLLLLLFLLLFALMSVGINLIGWYYWYIAGFQYDFYLVDTTIS</sequence>
<dbReference type="WBParaSite" id="MBELARI_LOCUS8932.2">
    <property type="protein sequence ID" value="MBELARI_LOCUS8932.2"/>
    <property type="gene ID" value="MBELARI_LOCUS8932"/>
</dbReference>
<dbReference type="InterPro" id="IPR006201">
    <property type="entry name" value="Neur_channel"/>
</dbReference>
<keyword evidence="5" id="KW-0813">Transport</keyword>
<dbReference type="SUPFAM" id="SSF90112">
    <property type="entry name" value="Neurotransmitter-gated ion-channel transmembrane pore"/>
    <property type="match status" value="1"/>
</dbReference>
<dbReference type="SUPFAM" id="SSF63712">
    <property type="entry name" value="Nicotinic receptor ligand binding domain-like"/>
    <property type="match status" value="1"/>
</dbReference>
<evidence type="ECO:0000256" key="1">
    <source>
        <dbReference type="ARBA" id="ARBA00004141"/>
    </source>
</evidence>
<evidence type="ECO:0000256" key="4">
    <source>
        <dbReference type="ARBA" id="ARBA00023136"/>
    </source>
</evidence>
<keyword evidence="5" id="KW-0406">Ion transport</keyword>
<evidence type="ECO:0000256" key="5">
    <source>
        <dbReference type="RuleBase" id="RU000687"/>
    </source>
</evidence>
<feature type="domain" description="Neurotransmitter-gated ion-channel transmembrane" evidence="7">
    <location>
        <begin position="155"/>
        <end position="273"/>
    </location>
</feature>
<evidence type="ECO:0000256" key="2">
    <source>
        <dbReference type="ARBA" id="ARBA00022692"/>
    </source>
</evidence>
<dbReference type="GO" id="GO:0016020">
    <property type="term" value="C:membrane"/>
    <property type="evidence" value="ECO:0007669"/>
    <property type="project" value="UniProtKB-SubCell"/>
</dbReference>
<feature type="transmembrane region" description="Helical" evidence="5">
    <location>
        <begin position="149"/>
        <end position="172"/>
    </location>
</feature>
<dbReference type="InterPro" id="IPR006202">
    <property type="entry name" value="Neur_chan_lig-bd"/>
</dbReference>
<dbReference type="Pfam" id="PF02932">
    <property type="entry name" value="Neur_chan_memb"/>
    <property type="match status" value="1"/>
</dbReference>
<comment type="similarity">
    <text evidence="5">Belongs to the ligand-gated ion channel (TC 1.A.9) family.</text>
</comment>
<evidence type="ECO:0000259" key="7">
    <source>
        <dbReference type="Pfam" id="PF02932"/>
    </source>
</evidence>
<reference evidence="9" key="1">
    <citation type="submission" date="2024-02" db="UniProtKB">
        <authorList>
            <consortium name="WormBaseParasite"/>
        </authorList>
    </citation>
    <scope>IDENTIFICATION</scope>
</reference>
<evidence type="ECO:0000313" key="8">
    <source>
        <dbReference type="Proteomes" id="UP000887575"/>
    </source>
</evidence>
<dbReference type="InterPro" id="IPR006029">
    <property type="entry name" value="Neurotrans-gated_channel_TM"/>
</dbReference>
<keyword evidence="4 5" id="KW-0472">Membrane</keyword>
<evidence type="ECO:0000256" key="3">
    <source>
        <dbReference type="ARBA" id="ARBA00022989"/>
    </source>
</evidence>
<dbReference type="GO" id="GO:0005230">
    <property type="term" value="F:extracellular ligand-gated monoatomic ion channel activity"/>
    <property type="evidence" value="ECO:0007669"/>
    <property type="project" value="InterPro"/>
</dbReference>
<dbReference type="PANTHER" id="PTHR18945">
    <property type="entry name" value="NEUROTRANSMITTER GATED ION CHANNEL"/>
    <property type="match status" value="1"/>
</dbReference>
<dbReference type="InterPro" id="IPR036734">
    <property type="entry name" value="Neur_chan_lig-bd_sf"/>
</dbReference>
<comment type="subcellular location">
    <subcellularLocation>
        <location evidence="1">Membrane</location>
        <topology evidence="1">Multi-pass membrane protein</topology>
    </subcellularLocation>
</comment>
<organism evidence="8 9">
    <name type="scientific">Mesorhabditis belari</name>
    <dbReference type="NCBI Taxonomy" id="2138241"/>
    <lineage>
        <taxon>Eukaryota</taxon>
        <taxon>Metazoa</taxon>
        <taxon>Ecdysozoa</taxon>
        <taxon>Nematoda</taxon>
        <taxon>Chromadorea</taxon>
        <taxon>Rhabditida</taxon>
        <taxon>Rhabditina</taxon>
        <taxon>Rhabditomorpha</taxon>
        <taxon>Rhabditoidea</taxon>
        <taxon>Rhabditidae</taxon>
        <taxon>Mesorhabditinae</taxon>
        <taxon>Mesorhabditis</taxon>
    </lineage>
</organism>
<dbReference type="Gene3D" id="2.70.170.10">
    <property type="entry name" value="Neurotransmitter-gated ion-channel ligand-binding domain"/>
    <property type="match status" value="1"/>
</dbReference>
<dbReference type="AlphaFoldDB" id="A0AAF3JBP6"/>
<keyword evidence="3 5" id="KW-1133">Transmembrane helix</keyword>
<dbReference type="InterPro" id="IPR036719">
    <property type="entry name" value="Neuro-gated_channel_TM_sf"/>
</dbReference>
<dbReference type="Proteomes" id="UP000887575">
    <property type="component" value="Unassembled WGS sequence"/>
</dbReference>
<evidence type="ECO:0000313" key="9">
    <source>
        <dbReference type="WBParaSite" id="MBELARI_LOCUS8932.2"/>
    </source>
</evidence>
<keyword evidence="8" id="KW-1185">Reference proteome</keyword>